<evidence type="ECO:0000256" key="3">
    <source>
        <dbReference type="ARBA" id="ARBA00022898"/>
    </source>
</evidence>
<evidence type="ECO:0000256" key="1">
    <source>
        <dbReference type="ARBA" id="ARBA00001933"/>
    </source>
</evidence>
<dbReference type="OrthoDB" id="8112104at2759"/>
<dbReference type="InterPro" id="IPR036038">
    <property type="entry name" value="Aminotransferase-like"/>
</dbReference>
<keyword evidence="6" id="KW-1185">Reference proteome</keyword>
<dbReference type="PANTHER" id="PTHR11825">
    <property type="entry name" value="SUBGROUP IIII AMINOTRANSFERASE"/>
    <property type="match status" value="1"/>
</dbReference>
<name>A0A3S3QG59_9ACAR</name>
<dbReference type="GO" id="GO:0004084">
    <property type="term" value="F:branched-chain-amino-acid transaminase activity"/>
    <property type="evidence" value="ECO:0007669"/>
    <property type="project" value="InterPro"/>
</dbReference>
<keyword evidence="5" id="KW-0032">Aminotransferase</keyword>
<evidence type="ECO:0000313" key="5">
    <source>
        <dbReference type="EMBL" id="RWS08358.1"/>
    </source>
</evidence>
<comment type="similarity">
    <text evidence="2">Belongs to the class-IV pyridoxal-phosphate-dependent aminotransferase family.</text>
</comment>
<dbReference type="AlphaFoldDB" id="A0A3S3QG59"/>
<reference evidence="5 6" key="1">
    <citation type="journal article" date="2018" name="Gigascience">
        <title>Genomes of trombidid mites reveal novel predicted allergens and laterally-transferred genes associated with secondary metabolism.</title>
        <authorList>
            <person name="Dong X."/>
            <person name="Chaisiri K."/>
            <person name="Xia D."/>
            <person name="Armstrong S.D."/>
            <person name="Fang Y."/>
            <person name="Donnelly M.J."/>
            <person name="Kadowaki T."/>
            <person name="McGarry J.W."/>
            <person name="Darby A.C."/>
            <person name="Makepeace B.L."/>
        </authorList>
    </citation>
    <scope>NUCLEOTIDE SEQUENCE [LARGE SCALE GENOMIC DNA]</scope>
    <source>
        <strain evidence="5">UoL-WK</strain>
    </source>
</reference>
<dbReference type="InterPro" id="IPR005786">
    <property type="entry name" value="B_amino_transII"/>
</dbReference>
<keyword evidence="3" id="KW-0663">Pyridoxal phosphate</keyword>
<dbReference type="Gene3D" id="3.30.470.10">
    <property type="match status" value="1"/>
</dbReference>
<organism evidence="5 6">
    <name type="scientific">Dinothrombium tinctorium</name>
    <dbReference type="NCBI Taxonomy" id="1965070"/>
    <lineage>
        <taxon>Eukaryota</taxon>
        <taxon>Metazoa</taxon>
        <taxon>Ecdysozoa</taxon>
        <taxon>Arthropoda</taxon>
        <taxon>Chelicerata</taxon>
        <taxon>Arachnida</taxon>
        <taxon>Acari</taxon>
        <taxon>Acariformes</taxon>
        <taxon>Trombidiformes</taxon>
        <taxon>Prostigmata</taxon>
        <taxon>Anystina</taxon>
        <taxon>Parasitengona</taxon>
        <taxon>Trombidioidea</taxon>
        <taxon>Trombidiidae</taxon>
        <taxon>Dinothrombium</taxon>
    </lineage>
</organism>
<dbReference type="EMBL" id="NCKU01009829">
    <property type="protein sequence ID" value="RWS01114.1"/>
    <property type="molecule type" value="Genomic_DNA"/>
</dbReference>
<gene>
    <name evidence="5" type="ORF">B4U79_18167</name>
    <name evidence="4" type="ORF">B4U79_18599</name>
</gene>
<reference evidence="5" key="2">
    <citation type="submission" date="2018-11" db="EMBL/GenBank/DDBJ databases">
        <title>Trombidioid mite genomics.</title>
        <authorList>
            <person name="Dong X."/>
        </authorList>
    </citation>
    <scope>NUCLEOTIDE SEQUENCE</scope>
    <source>
        <strain evidence="5">UoL-WK</strain>
    </source>
</reference>
<evidence type="ECO:0000256" key="2">
    <source>
        <dbReference type="ARBA" id="ARBA00009320"/>
    </source>
</evidence>
<comment type="cofactor">
    <cofactor evidence="1">
        <name>pyridoxal 5'-phosphate</name>
        <dbReference type="ChEBI" id="CHEBI:597326"/>
    </cofactor>
</comment>
<dbReference type="InterPro" id="IPR043131">
    <property type="entry name" value="BCAT-like_N"/>
</dbReference>
<dbReference type="GO" id="GO:0009081">
    <property type="term" value="P:branched-chain amino acid metabolic process"/>
    <property type="evidence" value="ECO:0007669"/>
    <property type="project" value="InterPro"/>
</dbReference>
<dbReference type="Proteomes" id="UP000285301">
    <property type="component" value="Unassembled WGS sequence"/>
</dbReference>
<comment type="caution">
    <text evidence="5">The sequence shown here is derived from an EMBL/GenBank/DDBJ whole genome shotgun (WGS) entry which is preliminary data.</text>
</comment>
<dbReference type="SUPFAM" id="SSF56752">
    <property type="entry name" value="D-aminoacid aminotransferase-like PLP-dependent enzymes"/>
    <property type="match status" value="1"/>
</dbReference>
<protein>
    <submittedName>
        <fullName evidence="5">Aminotransferase class IV-like protein</fullName>
    </submittedName>
</protein>
<keyword evidence="5" id="KW-0808">Transferase</keyword>
<dbReference type="PANTHER" id="PTHR11825:SF44">
    <property type="entry name" value="BRANCHED-CHAIN-AMINO-ACID AMINOTRANSFERASE"/>
    <property type="match status" value="1"/>
</dbReference>
<evidence type="ECO:0000313" key="6">
    <source>
        <dbReference type="Proteomes" id="UP000285301"/>
    </source>
</evidence>
<evidence type="ECO:0000313" key="4">
    <source>
        <dbReference type="EMBL" id="RWS01114.1"/>
    </source>
</evidence>
<sequence>MASRILDDMKLYKGIDGLIRTYRKDYKCKSLNHGANELTLPNFDCEVLNQCLCKFAHHYACQLPEPETNGSIYLRINMFEDINTLALFPLGEATLSVIGSVVGPYYYGTRKSIKVRVETKRMKNFDGSLAYVKSSSNFAAAHVPEMVSLKMRYDTTLWLYNNLYITELTSGKFSWL</sequence>
<accession>A0A3S3QG59</accession>
<proteinExistence type="inferred from homology"/>
<dbReference type="STRING" id="1965070.A0A3S3QG59"/>
<dbReference type="EMBL" id="NCKU01003007">
    <property type="protein sequence ID" value="RWS08358.1"/>
    <property type="molecule type" value="Genomic_DNA"/>
</dbReference>